<feature type="binding site" evidence="9">
    <location>
        <position position="355"/>
    </location>
    <ligand>
        <name>S-adenosyl-L-methionine</name>
        <dbReference type="ChEBI" id="CHEBI:59789"/>
    </ligand>
</feature>
<dbReference type="InParanoid" id="A0A395JL89"/>
<feature type="binding site" evidence="9 10">
    <location>
        <position position="278"/>
    </location>
    <ligand>
        <name>S-adenosyl-L-methionine</name>
        <dbReference type="ChEBI" id="CHEBI:59789"/>
    </ligand>
</feature>
<dbReference type="NCBIfam" id="TIGR00479">
    <property type="entry name" value="rumA"/>
    <property type="match status" value="1"/>
</dbReference>
<evidence type="ECO:0000256" key="11">
    <source>
        <dbReference type="PROSITE-ProRule" id="PRU10015"/>
    </source>
</evidence>
<protein>
    <recommendedName>
        <fullName evidence="9">23S rRNA (uracil(1939)-C(5))-methyltransferase RlmD</fullName>
        <ecNumber evidence="9">2.1.1.190</ecNumber>
    </recommendedName>
    <alternativeName>
        <fullName evidence="9">23S rRNA(m5U1939)-methyltransferase</fullName>
    </alternativeName>
</protein>
<evidence type="ECO:0000256" key="1">
    <source>
        <dbReference type="ARBA" id="ARBA00022485"/>
    </source>
</evidence>
<evidence type="ECO:0000256" key="10">
    <source>
        <dbReference type="PROSITE-ProRule" id="PRU01024"/>
    </source>
</evidence>
<dbReference type="InterPro" id="IPR010280">
    <property type="entry name" value="U5_MeTrfase_fam"/>
</dbReference>
<organism evidence="13 14">
    <name type="scientific">Arenicella xantha</name>
    <dbReference type="NCBI Taxonomy" id="644221"/>
    <lineage>
        <taxon>Bacteria</taxon>
        <taxon>Pseudomonadati</taxon>
        <taxon>Pseudomonadota</taxon>
        <taxon>Gammaproteobacteria</taxon>
        <taxon>Arenicellales</taxon>
        <taxon>Arenicellaceae</taxon>
        <taxon>Arenicella</taxon>
    </lineage>
</organism>
<dbReference type="SUPFAM" id="SSF50249">
    <property type="entry name" value="Nucleic acid-binding proteins"/>
    <property type="match status" value="1"/>
</dbReference>
<dbReference type="GO" id="GO:0051539">
    <property type="term" value="F:4 iron, 4 sulfur cluster binding"/>
    <property type="evidence" value="ECO:0007669"/>
    <property type="project" value="UniProtKB-KW"/>
</dbReference>
<dbReference type="CDD" id="cd02440">
    <property type="entry name" value="AdoMet_MTases"/>
    <property type="match status" value="1"/>
</dbReference>
<feature type="binding site" evidence="9 10">
    <location>
        <position position="328"/>
    </location>
    <ligand>
        <name>S-adenosyl-L-methionine</name>
        <dbReference type="ChEBI" id="CHEBI:59789"/>
    </ligand>
</feature>
<dbReference type="EMBL" id="QNRT01000002">
    <property type="protein sequence ID" value="RBP51532.1"/>
    <property type="molecule type" value="Genomic_DNA"/>
</dbReference>
<dbReference type="InterPro" id="IPR030391">
    <property type="entry name" value="MeTrfase_TrmA_CS"/>
</dbReference>
<dbReference type="InterPro" id="IPR030390">
    <property type="entry name" value="MeTrfase_TrmA_AS"/>
</dbReference>
<keyword evidence="3 9" id="KW-0489">Methyltransferase</keyword>
<keyword evidence="8 9" id="KW-0411">Iron-sulfur</keyword>
<dbReference type="PROSITE" id="PS01230">
    <property type="entry name" value="TRMA_1"/>
    <property type="match status" value="1"/>
</dbReference>
<feature type="binding site" evidence="9">
    <location>
        <position position="169"/>
    </location>
    <ligand>
        <name>[4Fe-4S] cluster</name>
        <dbReference type="ChEBI" id="CHEBI:49883"/>
    </ligand>
</feature>
<keyword evidence="7 9" id="KW-0408">Iron</keyword>
<feature type="domain" description="TRAM" evidence="12">
    <location>
        <begin position="9"/>
        <end position="68"/>
    </location>
</feature>
<keyword evidence="14" id="KW-1185">Reference proteome</keyword>
<dbReference type="SUPFAM" id="SSF53335">
    <property type="entry name" value="S-adenosyl-L-methionine-dependent methyltransferases"/>
    <property type="match status" value="1"/>
</dbReference>
<dbReference type="Proteomes" id="UP000253083">
    <property type="component" value="Unassembled WGS sequence"/>
</dbReference>
<dbReference type="PANTHER" id="PTHR11061:SF49">
    <property type="entry name" value="23S RRNA (URACIL(1939)-C(5))-METHYLTRANSFERASE RLMD"/>
    <property type="match status" value="1"/>
</dbReference>
<name>A0A395JL89_9GAMM</name>
<dbReference type="InterPro" id="IPR012340">
    <property type="entry name" value="NA-bd_OB-fold"/>
</dbReference>
<comment type="caution">
    <text evidence="13">The sequence shown here is derived from an EMBL/GenBank/DDBJ whole genome shotgun (WGS) entry which is preliminary data.</text>
</comment>
<keyword evidence="4 9" id="KW-0808">Transferase</keyword>
<dbReference type="Gene3D" id="2.40.50.1070">
    <property type="match status" value="1"/>
</dbReference>
<dbReference type="Pfam" id="PF05958">
    <property type="entry name" value="tRNA_U5-meth_tr"/>
    <property type="match status" value="1"/>
</dbReference>
<dbReference type="FunCoup" id="A0A395JL89">
    <property type="interactions" value="467"/>
</dbReference>
<feature type="binding site" evidence="9">
    <location>
        <position position="90"/>
    </location>
    <ligand>
        <name>[4Fe-4S] cluster</name>
        <dbReference type="ChEBI" id="CHEBI:49883"/>
    </ligand>
</feature>
<dbReference type="OrthoDB" id="9804590at2"/>
<evidence type="ECO:0000256" key="4">
    <source>
        <dbReference type="ARBA" id="ARBA00022679"/>
    </source>
</evidence>
<dbReference type="Gene3D" id="2.40.50.140">
    <property type="entry name" value="Nucleic acid-binding proteins"/>
    <property type="match status" value="1"/>
</dbReference>
<dbReference type="GO" id="GO:0070041">
    <property type="term" value="F:rRNA (uridine-C5-)-methyltransferase activity"/>
    <property type="evidence" value="ECO:0007669"/>
    <property type="project" value="UniProtKB-UniRule"/>
</dbReference>
<proteinExistence type="inferred from homology"/>
<feature type="active site" description="Nucleophile" evidence="9 10">
    <location>
        <position position="406"/>
    </location>
</feature>
<keyword evidence="6 9" id="KW-0479">Metal-binding</keyword>
<feature type="binding site" evidence="9">
    <location>
        <position position="87"/>
    </location>
    <ligand>
        <name>[4Fe-4S] cluster</name>
        <dbReference type="ChEBI" id="CHEBI:49883"/>
    </ligand>
</feature>
<feature type="binding site" evidence="9 10">
    <location>
        <position position="380"/>
    </location>
    <ligand>
        <name>S-adenosyl-L-methionine</name>
        <dbReference type="ChEBI" id="CHEBI:59789"/>
    </ligand>
</feature>
<comment type="similarity">
    <text evidence="9">Belongs to the class I-like SAM-binding methyltransferase superfamily. RNA M5U methyltransferase family. RlmD subfamily.</text>
</comment>
<comment type="catalytic activity">
    <reaction evidence="9">
        <text>uridine(1939) in 23S rRNA + S-adenosyl-L-methionine = 5-methyluridine(1939) in 23S rRNA + S-adenosyl-L-homocysteine + H(+)</text>
        <dbReference type="Rhea" id="RHEA:42908"/>
        <dbReference type="Rhea" id="RHEA-COMP:10278"/>
        <dbReference type="Rhea" id="RHEA-COMP:10279"/>
        <dbReference type="ChEBI" id="CHEBI:15378"/>
        <dbReference type="ChEBI" id="CHEBI:57856"/>
        <dbReference type="ChEBI" id="CHEBI:59789"/>
        <dbReference type="ChEBI" id="CHEBI:65315"/>
        <dbReference type="ChEBI" id="CHEBI:74447"/>
        <dbReference type="EC" id="2.1.1.190"/>
    </reaction>
</comment>
<dbReference type="Pfam" id="PF01938">
    <property type="entry name" value="TRAM"/>
    <property type="match status" value="1"/>
</dbReference>
<dbReference type="Gene3D" id="3.40.50.150">
    <property type="entry name" value="Vaccinia Virus protein VP39"/>
    <property type="match status" value="1"/>
</dbReference>
<evidence type="ECO:0000256" key="2">
    <source>
        <dbReference type="ARBA" id="ARBA00022552"/>
    </source>
</evidence>
<dbReference type="PROSITE" id="PS51687">
    <property type="entry name" value="SAM_MT_RNA_M5U"/>
    <property type="match status" value="1"/>
</dbReference>
<evidence type="ECO:0000256" key="3">
    <source>
        <dbReference type="ARBA" id="ARBA00022603"/>
    </source>
</evidence>
<feature type="binding site" evidence="9">
    <location>
        <position position="81"/>
    </location>
    <ligand>
        <name>[4Fe-4S] cluster</name>
        <dbReference type="ChEBI" id="CHEBI:49883"/>
    </ligand>
</feature>
<evidence type="ECO:0000256" key="8">
    <source>
        <dbReference type="ARBA" id="ARBA00023014"/>
    </source>
</evidence>
<dbReference type="HAMAP" id="MF_01010">
    <property type="entry name" value="23SrRNA_methyltr_RlmD"/>
    <property type="match status" value="1"/>
</dbReference>
<dbReference type="InterPro" id="IPR001566">
    <property type="entry name" value="23S_rRNA_MeTrfase_RlmD"/>
</dbReference>
<dbReference type="GO" id="GO:0003723">
    <property type="term" value="F:RNA binding"/>
    <property type="evidence" value="ECO:0007669"/>
    <property type="project" value="InterPro"/>
</dbReference>
<evidence type="ECO:0000313" key="13">
    <source>
        <dbReference type="EMBL" id="RBP51532.1"/>
    </source>
</evidence>
<dbReference type="PANTHER" id="PTHR11061">
    <property type="entry name" value="RNA M5U METHYLTRANSFERASE"/>
    <property type="match status" value="1"/>
</dbReference>
<feature type="active site" evidence="11">
    <location>
        <position position="406"/>
    </location>
</feature>
<dbReference type="InterPro" id="IPR002792">
    <property type="entry name" value="TRAM_dom"/>
</dbReference>
<feature type="binding site" evidence="9">
    <location>
        <position position="312"/>
    </location>
    <ligand>
        <name>S-adenosyl-L-methionine</name>
        <dbReference type="ChEBI" id="CHEBI:59789"/>
    </ligand>
</feature>
<feature type="binding site" evidence="9 10">
    <location>
        <position position="307"/>
    </location>
    <ligand>
        <name>S-adenosyl-L-methionine</name>
        <dbReference type="ChEBI" id="CHEBI:59789"/>
    </ligand>
</feature>
<reference evidence="13 14" key="1">
    <citation type="submission" date="2018-06" db="EMBL/GenBank/DDBJ databases">
        <title>Genomic Encyclopedia of Type Strains, Phase IV (KMG-IV): sequencing the most valuable type-strain genomes for metagenomic binning, comparative biology and taxonomic classification.</title>
        <authorList>
            <person name="Goeker M."/>
        </authorList>
    </citation>
    <scope>NUCLEOTIDE SEQUENCE [LARGE SCALE GENOMIC DNA]</scope>
    <source>
        <strain evidence="13 14">DSM 24032</strain>
    </source>
</reference>
<dbReference type="AlphaFoldDB" id="A0A395JL89"/>
<sequence length="449" mass="50469">MARRSRPRKKLDLTPREISIDSLAHDGRGVGRGEDGKVVFVDFALPGERVMYVPVMNRKSYLFGTTLEVLEPSEHRIEPKCPVFGQCGGCVLQHLETHMQIQYKQQALLENFKKIGNVQPESLLEPMVGAHWGYRRRARLGAKFVPKKGGMIVGFRERNSSYIQPTEQCEVLYPEVSALLPILRATLEQVSCNDKLPQVEISVADNATVMVLRHLEPLLQQDLEILTQFAKQHDVQLFLQPGNLKSVHPLYPAAPEALYYDFPAFDIRVEFLPTDFIQVNGSINEQLVVRAVELLDVQDSDRVLDLFCGVGNFTLPLARRAGQVIGVEGDQALVNRAHHNRELNKLENVDFHFGDLFKEDMTSESHGGWLDQTFDKILLDPPRSGAAEMIKRIPQLNPSKVVYVSCGPATLARDAGVMVNEHGYRMTQAGVIDMFPHTAHVESIAVFEK</sequence>
<dbReference type="EC" id="2.1.1.190" evidence="9"/>
<dbReference type="NCBIfam" id="NF009639">
    <property type="entry name" value="PRK13168.1"/>
    <property type="match status" value="1"/>
</dbReference>
<evidence type="ECO:0000259" key="12">
    <source>
        <dbReference type="PROSITE" id="PS50926"/>
    </source>
</evidence>
<evidence type="ECO:0000256" key="6">
    <source>
        <dbReference type="ARBA" id="ARBA00022723"/>
    </source>
</evidence>
<dbReference type="InterPro" id="IPR029063">
    <property type="entry name" value="SAM-dependent_MTases_sf"/>
</dbReference>
<keyword evidence="2 9" id="KW-0698">rRNA processing</keyword>
<comment type="function">
    <text evidence="9">Catalyzes the formation of 5-methyl-uridine at position 1939 (m5U1939) in 23S rRNA.</text>
</comment>
<evidence type="ECO:0000313" key="14">
    <source>
        <dbReference type="Proteomes" id="UP000253083"/>
    </source>
</evidence>
<accession>A0A395JL89</accession>
<evidence type="ECO:0000256" key="5">
    <source>
        <dbReference type="ARBA" id="ARBA00022691"/>
    </source>
</evidence>
<dbReference type="PROSITE" id="PS50926">
    <property type="entry name" value="TRAM"/>
    <property type="match status" value="1"/>
</dbReference>
<keyword evidence="5 9" id="KW-0949">S-adenosyl-L-methionine</keyword>
<evidence type="ECO:0000256" key="9">
    <source>
        <dbReference type="HAMAP-Rule" id="MF_01010"/>
    </source>
</evidence>
<gene>
    <name evidence="9" type="primary">rlmD</name>
    <name evidence="13" type="ORF">DFR28_102962</name>
</gene>
<dbReference type="PROSITE" id="PS01231">
    <property type="entry name" value="TRMA_2"/>
    <property type="match status" value="1"/>
</dbReference>
<dbReference type="GO" id="GO:0070475">
    <property type="term" value="P:rRNA base methylation"/>
    <property type="evidence" value="ECO:0007669"/>
    <property type="project" value="TreeGrafter"/>
</dbReference>
<dbReference type="RefSeq" id="WP_113954294.1">
    <property type="nucleotide sequence ID" value="NZ_QNRT01000002.1"/>
</dbReference>
<evidence type="ECO:0000256" key="7">
    <source>
        <dbReference type="ARBA" id="ARBA00023004"/>
    </source>
</evidence>
<dbReference type="GO" id="GO:0005506">
    <property type="term" value="F:iron ion binding"/>
    <property type="evidence" value="ECO:0007669"/>
    <property type="project" value="UniProtKB-UniRule"/>
</dbReference>
<keyword evidence="1 9" id="KW-0004">4Fe-4S</keyword>